<evidence type="ECO:0000256" key="4">
    <source>
        <dbReference type="ARBA" id="ARBA00022833"/>
    </source>
</evidence>
<evidence type="ECO:0000256" key="3">
    <source>
        <dbReference type="ARBA" id="ARBA00022771"/>
    </source>
</evidence>
<feature type="region of interest" description="Disordered" evidence="6">
    <location>
        <begin position="476"/>
        <end position="499"/>
    </location>
</feature>
<evidence type="ECO:0000313" key="8">
    <source>
        <dbReference type="Proteomes" id="UP001219518"/>
    </source>
</evidence>
<dbReference type="GO" id="GO:0008270">
    <property type="term" value="F:zinc ion binding"/>
    <property type="evidence" value="ECO:0007669"/>
    <property type="project" value="UniProtKB-KW"/>
</dbReference>
<keyword evidence="8" id="KW-1185">Reference proteome</keyword>
<dbReference type="AlphaFoldDB" id="A0AAE1I329"/>
<organism evidence="7 8">
    <name type="scientific">Frankliniella fusca</name>
    <dbReference type="NCBI Taxonomy" id="407009"/>
    <lineage>
        <taxon>Eukaryota</taxon>
        <taxon>Metazoa</taxon>
        <taxon>Ecdysozoa</taxon>
        <taxon>Arthropoda</taxon>
        <taxon>Hexapoda</taxon>
        <taxon>Insecta</taxon>
        <taxon>Pterygota</taxon>
        <taxon>Neoptera</taxon>
        <taxon>Paraneoptera</taxon>
        <taxon>Thysanoptera</taxon>
        <taxon>Terebrantia</taxon>
        <taxon>Thripoidea</taxon>
        <taxon>Thripidae</taxon>
        <taxon>Frankliniella</taxon>
    </lineage>
</organism>
<sequence length="571" mass="63059">MPGRNTVMSRIESRAAEATAEIVPRVRAAIRDGRCQGATDMWTDDQSKNHFNAITVSFTNEAGDASETHDLATSKFPSNIRATGANIRAAMTDAMQGIGIPPDEFNLMEWVTDRGANVRKALVDLSREDCTAHVINTVVRSALSVPYYEVRQKAFDALSPAALEVINTAEAAVKAVKGAPQRLVVKGVLLDALQKALVVPQAQWRSKYSSMLTSLCVGKTKVLSVLEALGQQDLHAKVRDMDEDIVKKNKTIAAGDLASVKQHLSVHPDDTQDIKHIKEALSDLHLLIDVLVLIKEAKEVVQYLKSSGLASNLSKKVMQEVETRWNSIHTMLASVLDSYDEIAGVLELHGEGTARHRMQKIDRDMLKWLTEFLEIFKTETKTLEGNNHPTLPCVVLASVSLRDNCEPELLDSPHLSALKRRCSFFLGEKFNPSIKAKVATFLWPDYKEMPMLSEDERDQVKAKVRSLMVEAAEAGGKVGGVDDPADQNPIDAPPDPKVPRLDRYAKYRVRPAADPKDEVDKYLATSVPSVPLHQLQQHCKMLDRPEGLPRLARVALRELGKLATAAPSERV</sequence>
<dbReference type="PANTHER" id="PTHR46481:SF10">
    <property type="entry name" value="ZINC FINGER BED DOMAIN-CONTAINING PROTEIN 39"/>
    <property type="match status" value="1"/>
</dbReference>
<keyword evidence="4" id="KW-0862">Zinc</keyword>
<dbReference type="InterPro" id="IPR012337">
    <property type="entry name" value="RNaseH-like_sf"/>
</dbReference>
<evidence type="ECO:0000256" key="6">
    <source>
        <dbReference type="SAM" id="MobiDB-lite"/>
    </source>
</evidence>
<protein>
    <submittedName>
        <fullName evidence="7">Transposable element Hobo transposase</fullName>
    </submittedName>
</protein>
<keyword evidence="3" id="KW-0863">Zinc-finger</keyword>
<dbReference type="PANTHER" id="PTHR46481">
    <property type="entry name" value="ZINC FINGER BED DOMAIN-CONTAINING PROTEIN 4"/>
    <property type="match status" value="1"/>
</dbReference>
<dbReference type="GO" id="GO:0005634">
    <property type="term" value="C:nucleus"/>
    <property type="evidence" value="ECO:0007669"/>
    <property type="project" value="UniProtKB-SubCell"/>
</dbReference>
<gene>
    <name evidence="7" type="ORF">KUF71_025360</name>
</gene>
<reference evidence="7" key="2">
    <citation type="journal article" date="2023" name="BMC Genomics">
        <title>Pest status, molecular evolution, and epigenetic factors derived from the genome assembly of Frankliniella fusca, a thysanopteran phytovirus vector.</title>
        <authorList>
            <person name="Catto M.A."/>
            <person name="Labadie P.E."/>
            <person name="Jacobson A.L."/>
            <person name="Kennedy G.G."/>
            <person name="Srinivasan R."/>
            <person name="Hunt B.G."/>
        </authorList>
    </citation>
    <scope>NUCLEOTIDE SEQUENCE</scope>
    <source>
        <strain evidence="7">PL_HMW_Pooled</strain>
    </source>
</reference>
<proteinExistence type="predicted"/>
<evidence type="ECO:0000313" key="7">
    <source>
        <dbReference type="EMBL" id="KAK3931216.1"/>
    </source>
</evidence>
<evidence type="ECO:0000256" key="5">
    <source>
        <dbReference type="ARBA" id="ARBA00023242"/>
    </source>
</evidence>
<comment type="subcellular location">
    <subcellularLocation>
        <location evidence="1">Nucleus</location>
    </subcellularLocation>
</comment>
<reference evidence="7" key="1">
    <citation type="submission" date="2021-07" db="EMBL/GenBank/DDBJ databases">
        <authorList>
            <person name="Catto M.A."/>
            <person name="Jacobson A."/>
            <person name="Kennedy G."/>
            <person name="Labadie P."/>
            <person name="Hunt B.G."/>
            <person name="Srinivasan R."/>
        </authorList>
    </citation>
    <scope>NUCLEOTIDE SEQUENCE</scope>
    <source>
        <strain evidence="7">PL_HMW_Pooled</strain>
        <tissue evidence="7">Head</tissue>
    </source>
</reference>
<evidence type="ECO:0000256" key="1">
    <source>
        <dbReference type="ARBA" id="ARBA00004123"/>
    </source>
</evidence>
<keyword evidence="2" id="KW-0479">Metal-binding</keyword>
<accession>A0AAE1I329</accession>
<evidence type="ECO:0000256" key="2">
    <source>
        <dbReference type="ARBA" id="ARBA00022723"/>
    </source>
</evidence>
<dbReference type="Proteomes" id="UP001219518">
    <property type="component" value="Unassembled WGS sequence"/>
</dbReference>
<dbReference type="EMBL" id="JAHWGI010001420">
    <property type="protein sequence ID" value="KAK3931216.1"/>
    <property type="molecule type" value="Genomic_DNA"/>
</dbReference>
<dbReference type="InterPro" id="IPR052035">
    <property type="entry name" value="ZnF_BED_domain_contain"/>
</dbReference>
<name>A0AAE1I329_9NEOP</name>
<keyword evidence="5" id="KW-0539">Nucleus</keyword>
<comment type="caution">
    <text evidence="7">The sequence shown here is derived from an EMBL/GenBank/DDBJ whole genome shotgun (WGS) entry which is preliminary data.</text>
</comment>
<dbReference type="SUPFAM" id="SSF53098">
    <property type="entry name" value="Ribonuclease H-like"/>
    <property type="match status" value="1"/>
</dbReference>